<protein>
    <submittedName>
        <fullName evidence="1">Uncharacterized protein</fullName>
    </submittedName>
</protein>
<sequence length="249" mass="27399">MGIIRTFLSTAVLGGTGSVAGFAFWTRHAKFVPLSPTDAIFSSPAYLRNNPNKNPASQDLCVRRVPLSKIKPHLLEKEAEGKLTEAFCQGLWSGLEGKEKEIEGGHEQGSIANAHKTGYAYQRHYLSKKYQNTTTTAHQLWTRPELATSSYDVGTQITDHFEVVSKTPEAIVVRCGGSPLEQGVRASDGLFEMGVQIKKDEGVAEFRLKSVFYTGLGKAEGPPMPAHVFFAHKLYTKLWMETAVGNVVR</sequence>
<accession>A0A7D8UHM9</accession>
<name>A0A7D8UHM9_9HELO</name>
<keyword evidence="2" id="KW-1185">Reference proteome</keyword>
<dbReference type="Proteomes" id="UP000481288">
    <property type="component" value="Unassembled WGS sequence"/>
</dbReference>
<reference evidence="1 2" key="1">
    <citation type="submission" date="2018-05" db="EMBL/GenBank/DDBJ databases">
        <title>Whole genome sequencing for identification of molecular markers to develop diagnostic detection tools for the regulated plant pathogen Lachnellula willkommii.</title>
        <authorList>
            <person name="Giroux E."/>
            <person name="Bilodeau G."/>
        </authorList>
    </citation>
    <scope>NUCLEOTIDE SEQUENCE [LARGE SCALE GENOMIC DNA]</scope>
    <source>
        <strain evidence="1 2">CBS 625.97</strain>
    </source>
</reference>
<organism evidence="1 2">
    <name type="scientific">Lachnellula cervina</name>
    <dbReference type="NCBI Taxonomy" id="1316786"/>
    <lineage>
        <taxon>Eukaryota</taxon>
        <taxon>Fungi</taxon>
        <taxon>Dikarya</taxon>
        <taxon>Ascomycota</taxon>
        <taxon>Pezizomycotina</taxon>
        <taxon>Leotiomycetes</taxon>
        <taxon>Helotiales</taxon>
        <taxon>Lachnaceae</taxon>
        <taxon>Lachnellula</taxon>
    </lineage>
</organism>
<evidence type="ECO:0000313" key="1">
    <source>
        <dbReference type="EMBL" id="TVY38618.1"/>
    </source>
</evidence>
<gene>
    <name evidence="1" type="ORF">LCER1_G008841</name>
</gene>
<dbReference type="OrthoDB" id="4436466at2759"/>
<dbReference type="EMBL" id="QGMG01002262">
    <property type="protein sequence ID" value="TVY38618.1"/>
    <property type="molecule type" value="Genomic_DNA"/>
</dbReference>
<dbReference type="AlphaFoldDB" id="A0A7D8UHM9"/>
<comment type="caution">
    <text evidence="1">The sequence shown here is derived from an EMBL/GenBank/DDBJ whole genome shotgun (WGS) entry which is preliminary data.</text>
</comment>
<evidence type="ECO:0000313" key="2">
    <source>
        <dbReference type="Proteomes" id="UP000481288"/>
    </source>
</evidence>
<proteinExistence type="predicted"/>